<dbReference type="Gene3D" id="1.20.5.110">
    <property type="match status" value="1"/>
</dbReference>
<dbReference type="EMBL" id="JAOTOJ010000016">
    <property type="protein sequence ID" value="KAK9392406.1"/>
    <property type="molecule type" value="Genomic_DNA"/>
</dbReference>
<dbReference type="GO" id="GO:0042981">
    <property type="term" value="P:regulation of apoptotic process"/>
    <property type="evidence" value="ECO:0007669"/>
    <property type="project" value="InterPro"/>
</dbReference>
<dbReference type="FunFam" id="2.60.210.10:FF:000035">
    <property type="entry name" value="TNF receptor-associated factor 2"/>
    <property type="match status" value="1"/>
</dbReference>
<dbReference type="PANTHER" id="PTHR10131">
    <property type="entry name" value="TNF RECEPTOR ASSOCIATED FACTOR"/>
    <property type="match status" value="1"/>
</dbReference>
<protein>
    <recommendedName>
        <fullName evidence="1">TNF receptor-associated factor</fullName>
    </recommendedName>
</protein>
<comment type="subcellular location">
    <subcellularLocation>
        <location evidence="1">Cytoplasm</location>
    </subcellularLocation>
</comment>
<dbReference type="GO" id="GO:0009898">
    <property type="term" value="C:cytoplasmic side of plasma membrane"/>
    <property type="evidence" value="ECO:0007669"/>
    <property type="project" value="TreeGrafter"/>
</dbReference>
<dbReference type="SMART" id="SM00061">
    <property type="entry name" value="MATH"/>
    <property type="match status" value="1"/>
</dbReference>
<feature type="region of interest" description="Disordered" evidence="2">
    <location>
        <begin position="28"/>
        <end position="50"/>
    </location>
</feature>
<evidence type="ECO:0000256" key="2">
    <source>
        <dbReference type="SAM" id="MobiDB-lite"/>
    </source>
</evidence>
<dbReference type="InterPro" id="IPR012227">
    <property type="entry name" value="TNF_rcpt-assoc_TRAF_met"/>
</dbReference>
<accession>A0AAW1ASE6</accession>
<organism evidence="4 5">
    <name type="scientific">Crotalus adamanteus</name>
    <name type="common">Eastern diamondback rattlesnake</name>
    <dbReference type="NCBI Taxonomy" id="8729"/>
    <lineage>
        <taxon>Eukaryota</taxon>
        <taxon>Metazoa</taxon>
        <taxon>Chordata</taxon>
        <taxon>Craniata</taxon>
        <taxon>Vertebrata</taxon>
        <taxon>Euteleostomi</taxon>
        <taxon>Lepidosauria</taxon>
        <taxon>Squamata</taxon>
        <taxon>Bifurcata</taxon>
        <taxon>Unidentata</taxon>
        <taxon>Episquamata</taxon>
        <taxon>Toxicofera</taxon>
        <taxon>Serpentes</taxon>
        <taxon>Colubroidea</taxon>
        <taxon>Viperidae</taxon>
        <taxon>Crotalinae</taxon>
        <taxon>Crotalus</taxon>
    </lineage>
</organism>
<dbReference type="InterPro" id="IPR008974">
    <property type="entry name" value="TRAF-like"/>
</dbReference>
<dbReference type="GO" id="GO:0005737">
    <property type="term" value="C:cytoplasm"/>
    <property type="evidence" value="ECO:0007669"/>
    <property type="project" value="UniProtKB-SubCell"/>
</dbReference>
<dbReference type="InterPro" id="IPR049342">
    <property type="entry name" value="TRAF1-6_MATH_dom"/>
</dbReference>
<comment type="similarity">
    <text evidence="1">Belongs to the TNF receptor-associated factor family.</text>
</comment>
<dbReference type="GO" id="GO:0007165">
    <property type="term" value="P:signal transduction"/>
    <property type="evidence" value="ECO:0007669"/>
    <property type="project" value="InterPro"/>
</dbReference>
<dbReference type="Proteomes" id="UP001474421">
    <property type="component" value="Unassembled WGS sequence"/>
</dbReference>
<keyword evidence="5" id="KW-1185">Reference proteome</keyword>
<dbReference type="InterPro" id="IPR002083">
    <property type="entry name" value="MATH/TRAF_dom"/>
</dbReference>
<reference evidence="4 5" key="1">
    <citation type="journal article" date="2024" name="Proc. Natl. Acad. Sci. U.S.A.">
        <title>The genetic regulatory architecture and epigenomic basis for age-related changes in rattlesnake venom.</title>
        <authorList>
            <person name="Hogan M.P."/>
            <person name="Holding M.L."/>
            <person name="Nystrom G.S."/>
            <person name="Colston T.J."/>
            <person name="Bartlett D.A."/>
            <person name="Mason A.J."/>
            <person name="Ellsworth S.A."/>
            <person name="Rautsaw R.M."/>
            <person name="Lawrence K.C."/>
            <person name="Strickland J.L."/>
            <person name="He B."/>
            <person name="Fraser P."/>
            <person name="Margres M.J."/>
            <person name="Gilbert D.M."/>
            <person name="Gibbs H.L."/>
            <person name="Parkinson C.L."/>
            <person name="Rokyta D.R."/>
        </authorList>
    </citation>
    <scope>NUCLEOTIDE SEQUENCE [LARGE SCALE GENOMIC DNA]</scope>
    <source>
        <strain evidence="4">DRR0105</strain>
    </source>
</reference>
<keyword evidence="1" id="KW-0862">Zinc</keyword>
<dbReference type="PANTHER" id="PTHR10131:SF96">
    <property type="entry name" value="TNF RECEPTOR-ASSOCIATED FACTOR 1"/>
    <property type="match status" value="1"/>
</dbReference>
<keyword evidence="4" id="KW-0675">Receptor</keyword>
<dbReference type="PROSITE" id="PS50144">
    <property type="entry name" value="MATH"/>
    <property type="match status" value="1"/>
</dbReference>
<dbReference type="Pfam" id="PF16673">
    <property type="entry name" value="TRAF_BIRC3_bd"/>
    <property type="match status" value="1"/>
</dbReference>
<dbReference type="GO" id="GO:0008270">
    <property type="term" value="F:zinc ion binding"/>
    <property type="evidence" value="ECO:0007669"/>
    <property type="project" value="UniProtKB-UniRule"/>
</dbReference>
<dbReference type="Gene3D" id="2.60.210.10">
    <property type="entry name" value="Apoptosis, Tumor Necrosis Factor Receptor Associated Protein 2, Chain A"/>
    <property type="match status" value="1"/>
</dbReference>
<dbReference type="Gene3D" id="3.30.40.10">
    <property type="entry name" value="Zinc/RING finger domain, C3HC4 (zinc finger)"/>
    <property type="match status" value="1"/>
</dbReference>
<feature type="domain" description="MATH" evidence="3">
    <location>
        <begin position="387"/>
        <end position="533"/>
    </location>
</feature>
<evidence type="ECO:0000256" key="1">
    <source>
        <dbReference type="PIRNR" id="PIRNR015614"/>
    </source>
</evidence>
<dbReference type="AlphaFoldDB" id="A0AAW1ASE6"/>
<keyword evidence="1" id="KW-0963">Cytoplasm</keyword>
<comment type="caution">
    <text evidence="4">The sequence shown here is derived from an EMBL/GenBank/DDBJ whole genome shotgun (WGS) entry which is preliminary data.</text>
</comment>
<keyword evidence="1" id="KW-0479">Metal-binding</keyword>
<dbReference type="GO" id="GO:0005164">
    <property type="term" value="F:tumor necrosis factor receptor binding"/>
    <property type="evidence" value="ECO:0007669"/>
    <property type="project" value="UniProtKB-UniRule"/>
</dbReference>
<gene>
    <name evidence="4" type="ORF">NXF25_017250</name>
</gene>
<evidence type="ECO:0000313" key="4">
    <source>
        <dbReference type="EMBL" id="KAK9392406.1"/>
    </source>
</evidence>
<dbReference type="SUPFAM" id="SSF49599">
    <property type="entry name" value="TRAF domain-like"/>
    <property type="match status" value="1"/>
</dbReference>
<dbReference type="GO" id="GO:0043122">
    <property type="term" value="P:regulation of canonical NF-kappaB signal transduction"/>
    <property type="evidence" value="ECO:0007669"/>
    <property type="project" value="TreeGrafter"/>
</dbReference>
<sequence length="537" mass="60058">MHIAGPQPPPEDLFHQFELELLRMADRQSSSSSNSCAAPPTARSPLDGAKQGSPFCIRTNAGEPKDLCSHSRILLQGDLQNPCRNPYYTACLTWRIRNNSNPTCQNCEEEDSELDGKDNLPSEEKGPCKATLNKEILEFAVHCGIPGCNWKGPMSNLEDHRRMCEYVLVNYGQAAVCRVSMDPDAGDNPETSRNECQNPSGLCSRDEGCRFSRIGCLFKGNAGDQKVHEKNAAGRHLLLLLQYVNHLKGSSSPRGSQSNSPLIDAKLLMKAPLTLKIQDPGGERSFSASPVEEWEVSWCTFLRRVKRVSWLETKLQVFENITSVLSKEMVTSRQKILAFRGQRGLDQDMIRGLELKIADLQRCLAQKDAALVRLEKRLHFSEQASYDGVFLWKITDVHQKCYEAICGKVDGFQSPAFYTSRYGYKLCMSIYLNGEGRGRGTHVSLFIVLLKGDYDALLPWPFTHKITFMLLSQDHGDHLVTSLHPDPTSASFQRPAADMNEASGFARFVPLAKLQSPKYTYLKEGTLFLKVIVEATS</sequence>
<dbReference type="InterPro" id="IPR013083">
    <property type="entry name" value="Znf_RING/FYVE/PHD"/>
</dbReference>
<dbReference type="PIRSF" id="PIRSF015614">
    <property type="entry name" value="TRAF"/>
    <property type="match status" value="1"/>
</dbReference>
<dbReference type="InterPro" id="IPR032070">
    <property type="entry name" value="TRAF_BIRC3-bd"/>
</dbReference>
<evidence type="ECO:0000259" key="3">
    <source>
        <dbReference type="PROSITE" id="PS50144"/>
    </source>
</evidence>
<evidence type="ECO:0000313" key="5">
    <source>
        <dbReference type="Proteomes" id="UP001474421"/>
    </source>
</evidence>
<dbReference type="Pfam" id="PF21355">
    <property type="entry name" value="TRAF-mep_MATH"/>
    <property type="match status" value="1"/>
</dbReference>
<proteinExistence type="inferred from homology"/>
<name>A0AAW1ASE6_CROAD</name>